<name>A0A2H3AQI0_9AGAR</name>
<gene>
    <name evidence="1" type="ORF">ARMSODRAFT_1025970</name>
</gene>
<dbReference type="EMBL" id="KZ293479">
    <property type="protein sequence ID" value="PBK61061.1"/>
    <property type="molecule type" value="Genomic_DNA"/>
</dbReference>
<organism evidence="1 2">
    <name type="scientific">Armillaria solidipes</name>
    <dbReference type="NCBI Taxonomy" id="1076256"/>
    <lineage>
        <taxon>Eukaryota</taxon>
        <taxon>Fungi</taxon>
        <taxon>Dikarya</taxon>
        <taxon>Basidiomycota</taxon>
        <taxon>Agaricomycotina</taxon>
        <taxon>Agaricomycetes</taxon>
        <taxon>Agaricomycetidae</taxon>
        <taxon>Agaricales</taxon>
        <taxon>Marasmiineae</taxon>
        <taxon>Physalacriaceae</taxon>
        <taxon>Armillaria</taxon>
    </lineage>
</organism>
<evidence type="ECO:0000313" key="2">
    <source>
        <dbReference type="Proteomes" id="UP000218334"/>
    </source>
</evidence>
<accession>A0A2H3AQI0</accession>
<sequence length="121" mass="13009">MGANSIQGNLVGANNMGHRAWAQVLRWSPKGAMFTGVKLNADPESEASVAVSLEPRFCLDEHGTMHEIRSIETDLRPVTLSGDVIVLSGDLSKTPIYNRSTHTSTTLAILNMTIVSKSSSL</sequence>
<proteinExistence type="predicted"/>
<evidence type="ECO:0000313" key="1">
    <source>
        <dbReference type="EMBL" id="PBK61061.1"/>
    </source>
</evidence>
<keyword evidence="2" id="KW-1185">Reference proteome</keyword>
<dbReference type="STRING" id="1076256.A0A2H3AQI0"/>
<dbReference type="Proteomes" id="UP000218334">
    <property type="component" value="Unassembled WGS sequence"/>
</dbReference>
<reference evidence="2" key="1">
    <citation type="journal article" date="2017" name="Nat. Ecol. Evol.">
        <title>Genome expansion and lineage-specific genetic innovations in the forest pathogenic fungi Armillaria.</title>
        <authorList>
            <person name="Sipos G."/>
            <person name="Prasanna A.N."/>
            <person name="Walter M.C."/>
            <person name="O'Connor E."/>
            <person name="Balint B."/>
            <person name="Krizsan K."/>
            <person name="Kiss B."/>
            <person name="Hess J."/>
            <person name="Varga T."/>
            <person name="Slot J."/>
            <person name="Riley R."/>
            <person name="Boka B."/>
            <person name="Rigling D."/>
            <person name="Barry K."/>
            <person name="Lee J."/>
            <person name="Mihaltcheva S."/>
            <person name="LaButti K."/>
            <person name="Lipzen A."/>
            <person name="Waldron R."/>
            <person name="Moloney N.M."/>
            <person name="Sperisen C."/>
            <person name="Kredics L."/>
            <person name="Vagvoelgyi C."/>
            <person name="Patrignani A."/>
            <person name="Fitzpatrick D."/>
            <person name="Nagy I."/>
            <person name="Doyle S."/>
            <person name="Anderson J.B."/>
            <person name="Grigoriev I.V."/>
            <person name="Gueldener U."/>
            <person name="Muensterkoetter M."/>
            <person name="Nagy L.G."/>
        </authorList>
    </citation>
    <scope>NUCLEOTIDE SEQUENCE [LARGE SCALE GENOMIC DNA]</scope>
    <source>
        <strain evidence="2">28-4</strain>
    </source>
</reference>
<protein>
    <submittedName>
        <fullName evidence="1">Uncharacterized protein</fullName>
    </submittedName>
</protein>
<dbReference type="AlphaFoldDB" id="A0A2H3AQI0"/>